<organism evidence="1 2">
    <name type="scientific">Candidatus Methanobinarius endosymbioticus</name>
    <dbReference type="NCBI Taxonomy" id="2006182"/>
    <lineage>
        <taxon>Archaea</taxon>
        <taxon>Methanobacteriati</taxon>
        <taxon>Methanobacteriota</taxon>
        <taxon>Methanomada group</taxon>
        <taxon>Methanobacteria</taxon>
        <taxon>Methanobacteriales</taxon>
        <taxon>Methanobacteriaceae</taxon>
        <taxon>Candidatus Methanobinarius</taxon>
    </lineage>
</organism>
<keyword evidence="2" id="KW-1185">Reference proteome</keyword>
<dbReference type="EMBL" id="NIZT01000019">
    <property type="protein sequence ID" value="RBQ23780.1"/>
    <property type="molecule type" value="Genomic_DNA"/>
</dbReference>
<proteinExistence type="predicted"/>
<evidence type="ECO:0000313" key="2">
    <source>
        <dbReference type="Proteomes" id="UP000253099"/>
    </source>
</evidence>
<dbReference type="Proteomes" id="UP000253099">
    <property type="component" value="Unassembled WGS sequence"/>
</dbReference>
<gene>
    <name evidence="1" type="ORF">ALNOE001_06690</name>
</gene>
<sequence>MINCSFINHYADSGGGIYNSRALNVTIFNSTFINNDVTTHLRTGGSAIMNPDGDNMTIINSSFG</sequence>
<comment type="caution">
    <text evidence="1">The sequence shown here is derived from an EMBL/GenBank/DDBJ whole genome shotgun (WGS) entry which is preliminary data.</text>
</comment>
<evidence type="ECO:0000313" key="1">
    <source>
        <dbReference type="EMBL" id="RBQ23780.1"/>
    </source>
</evidence>
<accession>A0A366MDK8</accession>
<reference evidence="1 2" key="1">
    <citation type="submission" date="2018-06" db="EMBL/GenBank/DDBJ databases">
        <title>Genomic insight into two independent archaeal endosymbiosis events.</title>
        <authorList>
            <person name="Lind A.E."/>
            <person name="Lewis W.H."/>
            <person name="Spang A."/>
            <person name="Guy L."/>
            <person name="Embley M.T."/>
            <person name="Ettema T.J.G."/>
        </authorList>
    </citation>
    <scope>NUCLEOTIDE SEQUENCE [LARGE SCALE GENOMIC DNA]</scope>
    <source>
        <strain evidence="1">NOE</strain>
    </source>
</reference>
<name>A0A366MDK8_9EURY</name>
<protein>
    <recommendedName>
        <fullName evidence="3">Right handed beta helix domain-containing protein</fullName>
    </recommendedName>
</protein>
<dbReference type="AlphaFoldDB" id="A0A366MDK8"/>
<evidence type="ECO:0008006" key="3">
    <source>
        <dbReference type="Google" id="ProtNLM"/>
    </source>
</evidence>